<dbReference type="AlphaFoldDB" id="A0A7X9P2P9"/>
<reference evidence="6 7" key="1">
    <citation type="submission" date="2020-04" db="EMBL/GenBank/DDBJ databases">
        <title>Flammeovirga sp. SR4, a novel species isolated from seawater.</title>
        <authorList>
            <person name="Wang X."/>
        </authorList>
    </citation>
    <scope>NUCLEOTIDE SEQUENCE [LARGE SCALE GENOMIC DNA]</scope>
    <source>
        <strain evidence="6 7">ATCC 23126</strain>
    </source>
</reference>
<dbReference type="PANTHER" id="PTHR42693:SF53">
    <property type="entry name" value="ENDO-4-O-SULFATASE"/>
    <property type="match status" value="1"/>
</dbReference>
<name>A0A7X9P2P9_9BACT</name>
<dbReference type="Gene3D" id="3.30.1120.10">
    <property type="match status" value="1"/>
</dbReference>
<evidence type="ECO:0000259" key="4">
    <source>
        <dbReference type="Pfam" id="PF00884"/>
    </source>
</evidence>
<sequence>MKQLLLILLLCSLFGIIQAQDNPNILLIIADDMGADVTPGYGIGRNLPTTPNLDALRASGVTFTNVWATPVCAATRATIMTGKYGVNNGVPTVPGELSTDHKTIFTQLKEQTNNDYVTCLVGKWHLGKSNDYDHPNEHGVDEFMGVLKSGVADYYSWKKVENQQQETCNEYATTYFTDYAINWINKQEKPWLMWLAHVTPHTPYQMPPEGTYSEGHTGSAAMKTYLSMIENMDYEIGRLLENIPDEVLANTVVIFVGDNGTPPNLVEGYNQGKGSLYNGGVHVPMIISGKGVTLQNKEVDEQINVCDLFATMAHFSDESIGEKGGLYNSLSFKHLLSGDEGTVRKYNYMELGVKDGFPDDAYTIRDSQFKMIQYLDNAKTQELYDLIDDPYETKNLLEGTLTSTQQARLSMLEEEVNRIRTGWSCNDGILNGDEISIDCGGDCGDCNVTSIPDFLTSEAYAVFPNPFEDQLNLSSLEVNAEVTIKVYNSSGQKVDEVQQTSASNIIIDTKNYQPGIYYAAVHTIENQSKKVFKLIKK</sequence>
<evidence type="ECO:0000259" key="5">
    <source>
        <dbReference type="Pfam" id="PF18962"/>
    </source>
</evidence>
<dbReference type="Proteomes" id="UP000576082">
    <property type="component" value="Unassembled WGS sequence"/>
</dbReference>
<evidence type="ECO:0000256" key="1">
    <source>
        <dbReference type="ARBA" id="ARBA00008779"/>
    </source>
</evidence>
<proteinExistence type="inferred from homology"/>
<keyword evidence="7" id="KW-1185">Reference proteome</keyword>
<dbReference type="EMBL" id="JABANE010000024">
    <property type="protein sequence ID" value="NME68466.1"/>
    <property type="molecule type" value="Genomic_DNA"/>
</dbReference>
<dbReference type="InterPro" id="IPR017850">
    <property type="entry name" value="Alkaline_phosphatase_core_sf"/>
</dbReference>
<dbReference type="PANTHER" id="PTHR42693">
    <property type="entry name" value="ARYLSULFATASE FAMILY MEMBER"/>
    <property type="match status" value="1"/>
</dbReference>
<feature type="chain" id="PRO_5031316570" evidence="3">
    <location>
        <begin position="20"/>
        <end position="537"/>
    </location>
</feature>
<dbReference type="InterPro" id="IPR050738">
    <property type="entry name" value="Sulfatase"/>
</dbReference>
<dbReference type="GO" id="GO:0004065">
    <property type="term" value="F:arylsulfatase activity"/>
    <property type="evidence" value="ECO:0007669"/>
    <property type="project" value="TreeGrafter"/>
</dbReference>
<dbReference type="Pfam" id="PF18962">
    <property type="entry name" value="Por_Secre_tail"/>
    <property type="match status" value="1"/>
</dbReference>
<dbReference type="NCBIfam" id="TIGR04183">
    <property type="entry name" value="Por_Secre_tail"/>
    <property type="match status" value="1"/>
</dbReference>
<organism evidence="6 7">
    <name type="scientific">Flammeovirga aprica JL-4</name>
    <dbReference type="NCBI Taxonomy" id="694437"/>
    <lineage>
        <taxon>Bacteria</taxon>
        <taxon>Pseudomonadati</taxon>
        <taxon>Bacteroidota</taxon>
        <taxon>Cytophagia</taxon>
        <taxon>Cytophagales</taxon>
        <taxon>Flammeovirgaceae</taxon>
        <taxon>Flammeovirga</taxon>
    </lineage>
</organism>
<comment type="similarity">
    <text evidence="1">Belongs to the sulfatase family.</text>
</comment>
<gene>
    <name evidence="6" type="ORF">HHU12_10895</name>
</gene>
<evidence type="ECO:0000313" key="7">
    <source>
        <dbReference type="Proteomes" id="UP000576082"/>
    </source>
</evidence>
<feature type="signal peptide" evidence="3">
    <location>
        <begin position="1"/>
        <end position="19"/>
    </location>
</feature>
<dbReference type="GO" id="GO:0016740">
    <property type="term" value="F:transferase activity"/>
    <property type="evidence" value="ECO:0007669"/>
    <property type="project" value="UniProtKB-KW"/>
</dbReference>
<keyword evidence="6" id="KW-0808">Transferase</keyword>
<accession>A0A7X9P2P9</accession>
<dbReference type="SUPFAM" id="SSF53649">
    <property type="entry name" value="Alkaline phosphatase-like"/>
    <property type="match status" value="1"/>
</dbReference>
<evidence type="ECO:0000256" key="3">
    <source>
        <dbReference type="SAM" id="SignalP"/>
    </source>
</evidence>
<dbReference type="InterPro" id="IPR000917">
    <property type="entry name" value="Sulfatase_N"/>
</dbReference>
<dbReference type="Pfam" id="PF00884">
    <property type="entry name" value="Sulfatase"/>
    <property type="match status" value="1"/>
</dbReference>
<feature type="domain" description="Sulfatase N-terminal" evidence="4">
    <location>
        <begin position="23"/>
        <end position="313"/>
    </location>
</feature>
<feature type="domain" description="Secretion system C-terminal sorting" evidence="5">
    <location>
        <begin position="462"/>
        <end position="531"/>
    </location>
</feature>
<dbReference type="Gene3D" id="3.40.720.10">
    <property type="entry name" value="Alkaline Phosphatase, subunit A"/>
    <property type="match status" value="1"/>
</dbReference>
<dbReference type="RefSeq" id="WP_169656770.1">
    <property type="nucleotide sequence ID" value="NZ_JABANE010000024.1"/>
</dbReference>
<keyword evidence="2 6" id="KW-0378">Hydrolase</keyword>
<keyword evidence="3" id="KW-0732">Signal</keyword>
<evidence type="ECO:0000313" key="6">
    <source>
        <dbReference type="EMBL" id="NME68466.1"/>
    </source>
</evidence>
<evidence type="ECO:0000256" key="2">
    <source>
        <dbReference type="ARBA" id="ARBA00022801"/>
    </source>
</evidence>
<comment type="caution">
    <text evidence="6">The sequence shown here is derived from an EMBL/GenBank/DDBJ whole genome shotgun (WGS) entry which is preliminary data.</text>
</comment>
<dbReference type="InterPro" id="IPR026444">
    <property type="entry name" value="Secre_tail"/>
</dbReference>
<protein>
    <submittedName>
        <fullName evidence="6">Sulfatase-like hydrolase/transferase</fullName>
    </submittedName>
</protein>